<evidence type="ECO:0000259" key="3">
    <source>
        <dbReference type="Pfam" id="PF11976"/>
    </source>
</evidence>
<evidence type="ECO:0000256" key="1">
    <source>
        <dbReference type="SAM" id="Coils"/>
    </source>
</evidence>
<evidence type="ECO:0000313" key="5">
    <source>
        <dbReference type="Proteomes" id="UP000241769"/>
    </source>
</evidence>
<accession>A0A2P6P0G6</accession>
<feature type="coiled-coil region" evidence="1">
    <location>
        <begin position="125"/>
        <end position="152"/>
    </location>
</feature>
<dbReference type="SUPFAM" id="SSF54236">
    <property type="entry name" value="Ubiquitin-like"/>
    <property type="match status" value="2"/>
</dbReference>
<dbReference type="EMBL" id="MDYQ01000001">
    <property type="protein sequence ID" value="PRP89703.1"/>
    <property type="molecule type" value="Genomic_DNA"/>
</dbReference>
<gene>
    <name evidence="4" type="ORF">PROFUN_00045</name>
</gene>
<keyword evidence="5" id="KW-1185">Reference proteome</keyword>
<feature type="region of interest" description="Disordered" evidence="2">
    <location>
        <begin position="26"/>
        <end position="97"/>
    </location>
</feature>
<dbReference type="SUPFAM" id="SSF49899">
    <property type="entry name" value="Concanavalin A-like lectins/glucanases"/>
    <property type="match status" value="1"/>
</dbReference>
<sequence length="671" mass="75389">MSENYIPVGQYRGALDKSAVLAEFDASQDEEEAQASIDNFMKTKKSSGKHKKRKLTSSSSLSLKRHHSESSSKKSHKSSATKPTIPKNIISLSDSEEEPSDVIEEAFSGNVITPGQRVELLNPMLAASIQQIEQANQQLNQLRQLTNSMTDTTPTKSNQTKRSDSVKFSFKPMDFNYKTIQFECFKDSPFTTAINDYARRASISADKITLELDGIPIEPNQTPLDHDLIDGIEIEVYAKKKDRHSAPKFNSIDVGEDLGSLPLALSQEPSQTQTQTQSDRPPEDFVKLKVRLSTSDKNTKPMGFKILKDDPMSKLIEGVAARANLSKTSFKLMFDGEITSGTEQYAELSVYSNLEIILSHDGSKQLAKKVWAYEKSEHSCDDYSPLLYPHSSRHKQMVVTFRGNFTANNQVLSHLLTFLSGKELLTLGLCNKEFYMLMKDQHIWQTLYMTEHGNSLITVVEGYSWKSRYKRVVEWQWNQQQCSADLTITPNGMTVLRSSIRGDSPTCQAIQNFTARRNTFQVFVERLGPWISFGISSRKIILDNASVVGAQSHLINVAMYHKGGALTVALIIVPHHRLTSSANGKVEIRHNGESDVIKVKSPIKEGTRVMVRVWKGTVYFYNRGREVASLPIPGRETETEDERTFYPTVSLSCGTVVTIQPKFNFEGNEKK</sequence>
<dbReference type="InterPro" id="IPR029071">
    <property type="entry name" value="Ubiquitin-like_domsf"/>
</dbReference>
<dbReference type="InterPro" id="IPR022617">
    <property type="entry name" value="Rad60/SUMO-like_dom"/>
</dbReference>
<dbReference type="PANTHER" id="PTHR10562">
    <property type="entry name" value="SMALL UBIQUITIN-RELATED MODIFIER"/>
    <property type="match status" value="1"/>
</dbReference>
<dbReference type="Gene3D" id="2.60.120.920">
    <property type="match status" value="1"/>
</dbReference>
<dbReference type="Pfam" id="PF11976">
    <property type="entry name" value="Rad60-SLD"/>
    <property type="match status" value="1"/>
</dbReference>
<dbReference type="Gene3D" id="1.20.1280.50">
    <property type="match status" value="1"/>
</dbReference>
<protein>
    <recommendedName>
        <fullName evidence="3">Rad60/SUMO-like domain-containing protein</fullName>
    </recommendedName>
</protein>
<proteinExistence type="predicted"/>
<dbReference type="CDD" id="cd01763">
    <property type="entry name" value="Ubl_SUMO_like"/>
    <property type="match status" value="2"/>
</dbReference>
<keyword evidence="1" id="KW-0175">Coiled coil</keyword>
<dbReference type="Proteomes" id="UP000241769">
    <property type="component" value="Unassembled WGS sequence"/>
</dbReference>
<dbReference type="AlphaFoldDB" id="A0A2P6P0G6"/>
<dbReference type="InterPro" id="IPR043136">
    <property type="entry name" value="B30.2/SPRY_sf"/>
</dbReference>
<feature type="domain" description="Rad60/SUMO-like" evidence="3">
    <location>
        <begin position="177"/>
        <end position="237"/>
    </location>
</feature>
<reference evidence="4 5" key="1">
    <citation type="journal article" date="2018" name="Genome Biol. Evol.">
        <title>Multiple Roots of Fruiting Body Formation in Amoebozoa.</title>
        <authorList>
            <person name="Hillmann F."/>
            <person name="Forbes G."/>
            <person name="Novohradska S."/>
            <person name="Ferling I."/>
            <person name="Riege K."/>
            <person name="Groth M."/>
            <person name="Westermann M."/>
            <person name="Marz M."/>
            <person name="Spaller T."/>
            <person name="Winckler T."/>
            <person name="Schaap P."/>
            <person name="Glockner G."/>
        </authorList>
    </citation>
    <scope>NUCLEOTIDE SEQUENCE [LARGE SCALE GENOMIC DNA]</scope>
    <source>
        <strain evidence="4 5">Jena</strain>
    </source>
</reference>
<organism evidence="4 5">
    <name type="scientific">Planoprotostelium fungivorum</name>
    <dbReference type="NCBI Taxonomy" id="1890364"/>
    <lineage>
        <taxon>Eukaryota</taxon>
        <taxon>Amoebozoa</taxon>
        <taxon>Evosea</taxon>
        <taxon>Variosea</taxon>
        <taxon>Cavosteliida</taxon>
        <taxon>Cavosteliaceae</taxon>
        <taxon>Planoprotostelium</taxon>
    </lineage>
</organism>
<dbReference type="Gene3D" id="3.10.20.90">
    <property type="entry name" value="Phosphatidylinositol 3-kinase Catalytic Subunit, Chain A, domain 1"/>
    <property type="match status" value="2"/>
</dbReference>
<dbReference type="InterPro" id="IPR036047">
    <property type="entry name" value="F-box-like_dom_sf"/>
</dbReference>
<feature type="compositionally biased region" description="Basic residues" evidence="2">
    <location>
        <begin position="63"/>
        <end position="79"/>
    </location>
</feature>
<comment type="caution">
    <text evidence="4">The sequence shown here is derived from an EMBL/GenBank/DDBJ whole genome shotgun (WGS) entry which is preliminary data.</text>
</comment>
<dbReference type="InParanoid" id="A0A2P6P0G6"/>
<dbReference type="SUPFAM" id="SSF81383">
    <property type="entry name" value="F-box domain"/>
    <property type="match status" value="1"/>
</dbReference>
<feature type="compositionally biased region" description="Basic residues" evidence="2">
    <location>
        <begin position="42"/>
        <end position="55"/>
    </location>
</feature>
<dbReference type="InterPro" id="IPR013320">
    <property type="entry name" value="ConA-like_dom_sf"/>
</dbReference>
<evidence type="ECO:0000256" key="2">
    <source>
        <dbReference type="SAM" id="MobiDB-lite"/>
    </source>
</evidence>
<evidence type="ECO:0000313" key="4">
    <source>
        <dbReference type="EMBL" id="PRP89703.1"/>
    </source>
</evidence>
<name>A0A2P6P0G6_9EUKA</name>